<organism evidence="1 2">
    <name type="scientific">Papaver nudicaule</name>
    <name type="common">Iceland poppy</name>
    <dbReference type="NCBI Taxonomy" id="74823"/>
    <lineage>
        <taxon>Eukaryota</taxon>
        <taxon>Viridiplantae</taxon>
        <taxon>Streptophyta</taxon>
        <taxon>Embryophyta</taxon>
        <taxon>Tracheophyta</taxon>
        <taxon>Spermatophyta</taxon>
        <taxon>Magnoliopsida</taxon>
        <taxon>Ranunculales</taxon>
        <taxon>Papaveraceae</taxon>
        <taxon>Papaveroideae</taxon>
        <taxon>Papaver</taxon>
    </lineage>
</organism>
<sequence length="164" mass="18924">MSVLELPDEIWRKILEMGVKNSKLGFKDLCCVSISMESQIFVHSTKLKQLRSQLTEETQRLNSASNELNHLHHVRTASVALNVWQPDIVRGSQKQVVEQCTVPIESRIRSLEMEHKLCKQQIAVFKKASLEAMKYHPIRDYKLAERIVSQNVQPRKKLKTSSSE</sequence>
<proteinExistence type="predicted"/>
<keyword evidence="2" id="KW-1185">Reference proteome</keyword>
<dbReference type="Proteomes" id="UP001177140">
    <property type="component" value="Unassembled WGS sequence"/>
</dbReference>
<name>A0AA41VPT7_PAPNU</name>
<feature type="non-terminal residue" evidence="1">
    <location>
        <position position="164"/>
    </location>
</feature>
<evidence type="ECO:0000313" key="1">
    <source>
        <dbReference type="EMBL" id="MCL7045070.1"/>
    </source>
</evidence>
<evidence type="ECO:0000313" key="2">
    <source>
        <dbReference type="Proteomes" id="UP001177140"/>
    </source>
</evidence>
<accession>A0AA41VPT7</accession>
<reference evidence="1" key="1">
    <citation type="submission" date="2022-03" db="EMBL/GenBank/DDBJ databases">
        <title>A functionally conserved STORR gene fusion in Papaver species that diverged 16.8 million years ago.</title>
        <authorList>
            <person name="Catania T."/>
        </authorList>
    </citation>
    <scope>NUCLEOTIDE SEQUENCE</scope>
    <source>
        <strain evidence="1">S-191538</strain>
    </source>
</reference>
<dbReference type="AlphaFoldDB" id="A0AA41VPT7"/>
<protein>
    <submittedName>
        <fullName evidence="1">Uncharacterized protein</fullName>
    </submittedName>
</protein>
<gene>
    <name evidence="1" type="ORF">MKW94_000854</name>
</gene>
<comment type="caution">
    <text evidence="1">The sequence shown here is derived from an EMBL/GenBank/DDBJ whole genome shotgun (WGS) entry which is preliminary data.</text>
</comment>
<dbReference type="EMBL" id="JAJJMA010265528">
    <property type="protein sequence ID" value="MCL7045070.1"/>
    <property type="molecule type" value="Genomic_DNA"/>
</dbReference>